<dbReference type="PANTHER" id="PTHR38731">
    <property type="entry name" value="LIPL45-RELATED LIPOPROTEIN-RELATED"/>
    <property type="match status" value="1"/>
</dbReference>
<dbReference type="EMBL" id="JBHSHJ010000001">
    <property type="protein sequence ID" value="MFC4787540.1"/>
    <property type="molecule type" value="Genomic_DNA"/>
</dbReference>
<evidence type="ECO:0000256" key="1">
    <source>
        <dbReference type="SAM" id="SignalP"/>
    </source>
</evidence>
<dbReference type="RefSeq" id="WP_382429087.1">
    <property type="nucleotide sequence ID" value="NZ_JBHSHJ010000001.1"/>
</dbReference>
<accession>A0ABV9Q8J6</accession>
<keyword evidence="4" id="KW-1185">Reference proteome</keyword>
<feature type="domain" description="FecR protein" evidence="2">
    <location>
        <begin position="61"/>
        <end position="164"/>
    </location>
</feature>
<keyword evidence="1" id="KW-0732">Signal</keyword>
<dbReference type="Gene3D" id="2.60.120.1440">
    <property type="match status" value="1"/>
</dbReference>
<name>A0ABV9Q8J6_9BURK</name>
<feature type="signal peptide" evidence="1">
    <location>
        <begin position="1"/>
        <end position="25"/>
    </location>
</feature>
<dbReference type="Pfam" id="PF04773">
    <property type="entry name" value="FecR"/>
    <property type="match status" value="1"/>
</dbReference>
<evidence type="ECO:0000313" key="4">
    <source>
        <dbReference type="Proteomes" id="UP001596001"/>
    </source>
</evidence>
<sequence length="481" mass="49695">MKHYAHFAPLSVLVLGLGASGWACAQAIVGEATMVIGVASALGSDGAQRALERGAVIRVGDRIQTSEGGHVLLRFVDGARLSVRPASRLHIESYSHSADQPRQGAIKFRLDEGVVRSITGAWGEAARERFRLNTPVAAIGVKGTDFIVRSHADTTAATVYTGAITVAPLLGDCSASVGPCLNGSEKLLTADMKGQMLELARSQSAPVLVATGPLPHPPMRPMARALPEAGVATTTAHAADVAASPEPASAKSLANENLGATVAAYVPPPPQAPAPAPAPVPVPTPAPAPEPVPVPPQISEPVLPPVVLPPQVNQLAWVRYSWVNKPDSDTFTHSLQDALAAGLEKVASSASYVLYRAPGGNTALATNNASEPVVNFRLADATAHLWRGIGRPAEAVEVVNGSLTVDFSRSTFGTQLYVNNVRIGTQNVNASGTVLPSGLLQATAGNATLAGALTPDGREAGYAFQKAIGSDMLQGVTLWGR</sequence>
<comment type="caution">
    <text evidence="3">The sequence shown here is derived from an EMBL/GenBank/DDBJ whole genome shotgun (WGS) entry which is preliminary data.</text>
</comment>
<organism evidence="3 4">
    <name type="scientific">Giesbergeria sinuosa</name>
    <dbReference type="NCBI Taxonomy" id="80883"/>
    <lineage>
        <taxon>Bacteria</taxon>
        <taxon>Pseudomonadati</taxon>
        <taxon>Pseudomonadota</taxon>
        <taxon>Betaproteobacteria</taxon>
        <taxon>Burkholderiales</taxon>
        <taxon>Comamonadaceae</taxon>
        <taxon>Giesbergeria</taxon>
    </lineage>
</organism>
<evidence type="ECO:0000313" key="3">
    <source>
        <dbReference type="EMBL" id="MFC4787540.1"/>
    </source>
</evidence>
<protein>
    <submittedName>
        <fullName evidence="3">FecR domain-containing protein</fullName>
    </submittedName>
</protein>
<gene>
    <name evidence="3" type="ORF">ACFO6X_00830</name>
</gene>
<evidence type="ECO:0000259" key="2">
    <source>
        <dbReference type="Pfam" id="PF04773"/>
    </source>
</evidence>
<feature type="chain" id="PRO_5046635018" evidence="1">
    <location>
        <begin position="26"/>
        <end position="481"/>
    </location>
</feature>
<dbReference type="InterPro" id="IPR006860">
    <property type="entry name" value="FecR"/>
</dbReference>
<proteinExistence type="predicted"/>
<reference evidence="4" key="1">
    <citation type="journal article" date="2019" name="Int. J. Syst. Evol. Microbiol.">
        <title>The Global Catalogue of Microorganisms (GCM) 10K type strain sequencing project: providing services to taxonomists for standard genome sequencing and annotation.</title>
        <authorList>
            <consortium name="The Broad Institute Genomics Platform"/>
            <consortium name="The Broad Institute Genome Sequencing Center for Infectious Disease"/>
            <person name="Wu L."/>
            <person name="Ma J."/>
        </authorList>
    </citation>
    <scope>NUCLEOTIDE SEQUENCE [LARGE SCALE GENOMIC DNA]</scope>
    <source>
        <strain evidence="4">CCUG 49452</strain>
    </source>
</reference>
<dbReference type="Proteomes" id="UP001596001">
    <property type="component" value="Unassembled WGS sequence"/>
</dbReference>